<keyword evidence="3" id="KW-0813">Transport</keyword>
<comment type="subcellular location">
    <subcellularLocation>
        <location evidence="1">Cell outer membrane</location>
        <topology evidence="1">Multi-pass membrane protein</topology>
    </subcellularLocation>
</comment>
<evidence type="ECO:0000256" key="10">
    <source>
        <dbReference type="ARBA" id="ARBA00023237"/>
    </source>
</evidence>
<dbReference type="PANTHER" id="PTHR34501:SF9">
    <property type="entry name" value="MAJOR OUTER MEMBRANE PROTEIN P.IA"/>
    <property type="match status" value="1"/>
</dbReference>
<evidence type="ECO:0000256" key="7">
    <source>
        <dbReference type="ARBA" id="ARBA00023065"/>
    </source>
</evidence>
<dbReference type="Gene3D" id="2.40.160.10">
    <property type="entry name" value="Porin"/>
    <property type="match status" value="1"/>
</dbReference>
<keyword evidence="4" id="KW-1134">Transmembrane beta strand</keyword>
<evidence type="ECO:0000256" key="1">
    <source>
        <dbReference type="ARBA" id="ARBA00004571"/>
    </source>
</evidence>
<evidence type="ECO:0000256" key="6">
    <source>
        <dbReference type="ARBA" id="ARBA00022729"/>
    </source>
</evidence>
<evidence type="ECO:0000256" key="2">
    <source>
        <dbReference type="ARBA" id="ARBA00011233"/>
    </source>
</evidence>
<evidence type="ECO:0000313" key="13">
    <source>
        <dbReference type="Proteomes" id="UP000245712"/>
    </source>
</evidence>
<evidence type="ECO:0000313" key="12">
    <source>
        <dbReference type="EMBL" id="PVX61052.1"/>
    </source>
</evidence>
<keyword evidence="5" id="KW-0812">Transmembrane</keyword>
<keyword evidence="8" id="KW-0626">Porin</keyword>
<comment type="subunit">
    <text evidence="2">Homotrimer.</text>
</comment>
<dbReference type="InterPro" id="IPR033900">
    <property type="entry name" value="Gram_neg_porin_domain"/>
</dbReference>
<keyword evidence="6" id="KW-0732">Signal</keyword>
<evidence type="ECO:0000256" key="9">
    <source>
        <dbReference type="ARBA" id="ARBA00023136"/>
    </source>
</evidence>
<name>A0ABX5K686_9BURK</name>
<dbReference type="Pfam" id="PF13609">
    <property type="entry name" value="Porin_4"/>
    <property type="match status" value="1"/>
</dbReference>
<dbReference type="CDD" id="cd00342">
    <property type="entry name" value="gram_neg_porins"/>
    <property type="match status" value="1"/>
</dbReference>
<reference evidence="12 13" key="1">
    <citation type="submission" date="2018-05" db="EMBL/GenBank/DDBJ databases">
        <title>Genomic Encyclopedia of Type Strains, Phase IV (KMG-V): Genome sequencing to study the core and pangenomes of soil and plant-associated prokaryotes.</title>
        <authorList>
            <person name="Whitman W."/>
        </authorList>
    </citation>
    <scope>NUCLEOTIDE SEQUENCE [LARGE SCALE GENOMIC DNA]</scope>
    <source>
        <strain evidence="12 13">SCZa-39</strain>
    </source>
</reference>
<dbReference type="InterPro" id="IPR050298">
    <property type="entry name" value="Gram-neg_bact_OMP"/>
</dbReference>
<comment type="caution">
    <text evidence="12">The sequence shown here is derived from an EMBL/GenBank/DDBJ whole genome shotgun (WGS) entry which is preliminary data.</text>
</comment>
<keyword evidence="9" id="KW-0472">Membrane</keyword>
<protein>
    <submittedName>
        <fullName evidence="12">Porin</fullName>
    </submittedName>
</protein>
<evidence type="ECO:0000256" key="4">
    <source>
        <dbReference type="ARBA" id="ARBA00022452"/>
    </source>
</evidence>
<evidence type="ECO:0000256" key="3">
    <source>
        <dbReference type="ARBA" id="ARBA00022448"/>
    </source>
</evidence>
<evidence type="ECO:0000256" key="5">
    <source>
        <dbReference type="ARBA" id="ARBA00022692"/>
    </source>
</evidence>
<dbReference type="EMBL" id="QEOB01000046">
    <property type="protein sequence ID" value="PVX61052.1"/>
    <property type="molecule type" value="Genomic_DNA"/>
</dbReference>
<evidence type="ECO:0000256" key="8">
    <source>
        <dbReference type="ARBA" id="ARBA00023114"/>
    </source>
</evidence>
<organism evidence="12 13">
    <name type="scientific">Paraburkholderia unamae</name>
    <dbReference type="NCBI Taxonomy" id="219649"/>
    <lineage>
        <taxon>Bacteria</taxon>
        <taxon>Pseudomonadati</taxon>
        <taxon>Pseudomonadota</taxon>
        <taxon>Betaproteobacteria</taxon>
        <taxon>Burkholderiales</taxon>
        <taxon>Burkholderiaceae</taxon>
        <taxon>Paraburkholderia</taxon>
    </lineage>
</organism>
<dbReference type="InterPro" id="IPR023614">
    <property type="entry name" value="Porin_dom_sf"/>
</dbReference>
<accession>A0ABX5K686</accession>
<proteinExistence type="predicted"/>
<sequence length="368" mass="39533">MSSPAWSQSRVTLAGVIDEGLNYTNNAFGTPAWQMQSGDVQSSIFTLSGVEDLGGGTKATFTLKTAFSVNNGARVPGRYFVGLANDRYGALTLGRQYDSIVDFLSLTTAAGNWGGTLFAHPLDADNTNSSFHINNAAKYMSPDFGGFQFSATYSFSNDTSFLYNRQYSFGAQYNHGPLLIAAGYLQANQPGEGVNGTTPPADASFGADLVRIAGAGINYQLGHATLGFVYTYTRVQHPVYSGWLFDQSGNLLPISPPGETLNALNYQNFELNGSYQFTPGFSLGASLTYTLMDYEASTGTQKPKVVTAGVMADYFLSKRTDVYFQSVFQHVGGDQTGSLLDHAYVLGAAGVSTTANQVVVRVAMRHRF</sequence>
<keyword evidence="10" id="KW-0998">Cell outer membrane</keyword>
<gene>
    <name evidence="12" type="ORF">C7402_14630</name>
</gene>
<dbReference type="PANTHER" id="PTHR34501">
    <property type="entry name" value="PROTEIN YDDL-RELATED"/>
    <property type="match status" value="1"/>
</dbReference>
<dbReference type="SUPFAM" id="SSF56935">
    <property type="entry name" value="Porins"/>
    <property type="match status" value="1"/>
</dbReference>
<evidence type="ECO:0000259" key="11">
    <source>
        <dbReference type="Pfam" id="PF13609"/>
    </source>
</evidence>
<dbReference type="Proteomes" id="UP000245712">
    <property type="component" value="Unassembled WGS sequence"/>
</dbReference>
<keyword evidence="7" id="KW-0406">Ion transport</keyword>
<keyword evidence="13" id="KW-1185">Reference proteome</keyword>
<feature type="domain" description="Porin" evidence="11">
    <location>
        <begin position="2"/>
        <end position="325"/>
    </location>
</feature>